<protein>
    <submittedName>
        <fullName evidence="2">ACT domain-containing protein</fullName>
    </submittedName>
</protein>
<dbReference type="InterPro" id="IPR045865">
    <property type="entry name" value="ACT-like_dom_sf"/>
</dbReference>
<dbReference type="KEGG" id="lamb:KBB96_03665"/>
<evidence type="ECO:0000313" key="3">
    <source>
        <dbReference type="Proteomes" id="UP000676169"/>
    </source>
</evidence>
<dbReference type="EMBL" id="CP073100">
    <property type="protein sequence ID" value="QUE51991.1"/>
    <property type="molecule type" value="Genomic_DNA"/>
</dbReference>
<gene>
    <name evidence="2" type="ORF">KBB96_03665</name>
</gene>
<dbReference type="RefSeq" id="WP_211632400.1">
    <property type="nucleotide sequence ID" value="NZ_CP073100.1"/>
</dbReference>
<evidence type="ECO:0000313" key="2">
    <source>
        <dbReference type="EMBL" id="QUE51991.1"/>
    </source>
</evidence>
<name>A0A975J0W9_9BACT</name>
<organism evidence="2 3">
    <name type="scientific">Luteolibacter ambystomatis</name>
    <dbReference type="NCBI Taxonomy" id="2824561"/>
    <lineage>
        <taxon>Bacteria</taxon>
        <taxon>Pseudomonadati</taxon>
        <taxon>Verrucomicrobiota</taxon>
        <taxon>Verrucomicrobiia</taxon>
        <taxon>Verrucomicrobiales</taxon>
        <taxon>Verrucomicrobiaceae</taxon>
        <taxon>Luteolibacter</taxon>
    </lineage>
</organism>
<dbReference type="Gene3D" id="3.30.2130.10">
    <property type="entry name" value="VC0802-like"/>
    <property type="match status" value="1"/>
</dbReference>
<dbReference type="PROSITE" id="PS51671">
    <property type="entry name" value="ACT"/>
    <property type="match status" value="1"/>
</dbReference>
<dbReference type="PANTHER" id="PTHR40099:SF1">
    <property type="entry name" value="ACETOLACTATE SYNTHASE, SMALL SUBUNIT"/>
    <property type="match status" value="1"/>
</dbReference>
<dbReference type="InterPro" id="IPR002912">
    <property type="entry name" value="ACT_dom"/>
</dbReference>
<accession>A0A975J0W9</accession>
<dbReference type="Proteomes" id="UP000676169">
    <property type="component" value="Chromosome"/>
</dbReference>
<dbReference type="PANTHER" id="PTHR40099">
    <property type="entry name" value="ACETOLACTATE SYNTHASE, SMALL SUBUNIT"/>
    <property type="match status" value="1"/>
</dbReference>
<evidence type="ECO:0000259" key="1">
    <source>
        <dbReference type="PROSITE" id="PS51671"/>
    </source>
</evidence>
<dbReference type="AlphaFoldDB" id="A0A975J0W9"/>
<feature type="domain" description="ACT" evidence="1">
    <location>
        <begin position="4"/>
        <end position="78"/>
    </location>
</feature>
<proteinExistence type="predicted"/>
<reference evidence="2" key="1">
    <citation type="submission" date="2021-04" db="EMBL/GenBank/DDBJ databases">
        <title>Luteolibacter sp. 32A isolated from the skin of an Anderson's salamander (Ambystoma andersonii).</title>
        <authorList>
            <person name="Spergser J."/>
            <person name="Busse H.-J."/>
        </authorList>
    </citation>
    <scope>NUCLEOTIDE SEQUENCE</scope>
    <source>
        <strain evidence="2">32A</strain>
    </source>
</reference>
<dbReference type="Pfam" id="PF01842">
    <property type="entry name" value="ACT"/>
    <property type="match status" value="1"/>
</dbReference>
<sequence length="132" mass="14478">MKEILILVPATRPGILADITGLLAERGVNILQIDGTDDHEHAVIRLEAEPYDEALRVLTAAGYHAMSEEVLVIRIEDQPGAIARIAARFREPQINISAIRFVRRDQGWATVILSTSDNAKARVLLADCLVNG</sequence>
<keyword evidence="3" id="KW-1185">Reference proteome</keyword>
<dbReference type="SUPFAM" id="SSF55021">
    <property type="entry name" value="ACT-like"/>
    <property type="match status" value="2"/>
</dbReference>